<reference evidence="4 5" key="1">
    <citation type="journal article" date="2019" name="Int. J. Syst. Evol. Microbiol.">
        <title>The Global Catalogue of Microorganisms (GCM) 10K type strain sequencing project: providing services to taxonomists for standard genome sequencing and annotation.</title>
        <authorList>
            <consortium name="The Broad Institute Genomics Platform"/>
            <consortium name="The Broad Institute Genome Sequencing Center for Infectious Disease"/>
            <person name="Wu L."/>
            <person name="Ma J."/>
        </authorList>
    </citation>
    <scope>NUCLEOTIDE SEQUENCE [LARGE SCALE GENOMIC DNA]</scope>
    <source>
        <strain evidence="4 5">JCM 16378</strain>
    </source>
</reference>
<dbReference type="InterPro" id="IPR011765">
    <property type="entry name" value="Pept_M16_N"/>
</dbReference>
<dbReference type="InterPro" id="IPR007863">
    <property type="entry name" value="Peptidase_M16_C"/>
</dbReference>
<sequence>MSTRDTTAVDTATAQDAPVGAPRPEVTPPGPWSFPVPTRSTLPNGIEVLTYDIPGQYVVSVRTAIPLPLSAEPREVEGVATVMARLLDEGTAEHSPEEFAELLERKGIALGASVNEAGVGVDLDVPKRRLEEALELLTLAVSEPVFPQSEVDRIRRTRLAEIEQERALAPQRAAREFVATFYDPQDRASRPSAGTAASISALTRQDVVDFHARHIGPQGMTVVVAGDLSDLDVVAMVERTLGGWRAEVEVPAAVPARRAPDAARIVLVDRPGSVQSEVLVGCAGPDRRAEGGWAPYPVLGFIVGGSPNARVDAVLREEKGYTYGIRSVFRPRSSGGLFLTSGSVRADATVESVQLLLEILGSGRDGFGEEEVRAGVDFVSKTAPGRYATADAVADEASSMALEGLTTEFTTRNLEQMRGLEPQELTDAYRRWVQGEWTVVVVGDASTYADAIRALGVGEVSVVPN</sequence>
<comment type="caution">
    <text evidence="4">The sequence shown here is derived from an EMBL/GenBank/DDBJ whole genome shotgun (WGS) entry which is preliminary data.</text>
</comment>
<feature type="domain" description="Peptidase M16 C-terminal" evidence="3">
    <location>
        <begin position="202"/>
        <end position="373"/>
    </location>
</feature>
<evidence type="ECO:0000259" key="3">
    <source>
        <dbReference type="Pfam" id="PF05193"/>
    </source>
</evidence>
<dbReference type="RefSeq" id="WP_344191134.1">
    <property type="nucleotide sequence ID" value="NZ_BAAARN010000001.1"/>
</dbReference>
<keyword evidence="5" id="KW-1185">Reference proteome</keyword>
<dbReference type="Pfam" id="PF00675">
    <property type="entry name" value="Peptidase_M16"/>
    <property type="match status" value="1"/>
</dbReference>
<proteinExistence type="predicted"/>
<evidence type="ECO:0000259" key="2">
    <source>
        <dbReference type="Pfam" id="PF00675"/>
    </source>
</evidence>
<evidence type="ECO:0000313" key="4">
    <source>
        <dbReference type="EMBL" id="GAA2733473.1"/>
    </source>
</evidence>
<dbReference type="Pfam" id="PF05193">
    <property type="entry name" value="Peptidase_M16_C"/>
    <property type="match status" value="1"/>
</dbReference>
<dbReference type="InterPro" id="IPR011249">
    <property type="entry name" value="Metalloenz_LuxS/M16"/>
</dbReference>
<dbReference type="Proteomes" id="UP001501326">
    <property type="component" value="Unassembled WGS sequence"/>
</dbReference>
<feature type="compositionally biased region" description="Pro residues" evidence="1">
    <location>
        <begin position="25"/>
        <end position="34"/>
    </location>
</feature>
<feature type="region of interest" description="Disordered" evidence="1">
    <location>
        <begin position="1"/>
        <end position="38"/>
    </location>
</feature>
<organism evidence="4 5">
    <name type="scientific">Pedococcus aerophilus</name>
    <dbReference type="NCBI Taxonomy" id="436356"/>
    <lineage>
        <taxon>Bacteria</taxon>
        <taxon>Bacillati</taxon>
        <taxon>Actinomycetota</taxon>
        <taxon>Actinomycetes</taxon>
        <taxon>Micrococcales</taxon>
        <taxon>Intrasporangiaceae</taxon>
        <taxon>Pedococcus</taxon>
    </lineage>
</organism>
<protein>
    <submittedName>
        <fullName evidence="4">Pitrilysin family protein</fullName>
    </submittedName>
</protein>
<dbReference type="PANTHER" id="PTHR11851">
    <property type="entry name" value="METALLOPROTEASE"/>
    <property type="match status" value="1"/>
</dbReference>
<feature type="domain" description="Peptidase M16 N-terminal" evidence="2">
    <location>
        <begin position="71"/>
        <end position="179"/>
    </location>
</feature>
<dbReference type="PANTHER" id="PTHR11851:SF224">
    <property type="entry name" value="PROCESSING PROTEASE"/>
    <property type="match status" value="1"/>
</dbReference>
<name>A0ABN3UKD5_9MICO</name>
<evidence type="ECO:0000313" key="5">
    <source>
        <dbReference type="Proteomes" id="UP001501326"/>
    </source>
</evidence>
<dbReference type="Gene3D" id="3.30.830.10">
    <property type="entry name" value="Metalloenzyme, LuxS/M16 peptidase-like"/>
    <property type="match status" value="2"/>
</dbReference>
<accession>A0ABN3UKD5</accession>
<evidence type="ECO:0000256" key="1">
    <source>
        <dbReference type="SAM" id="MobiDB-lite"/>
    </source>
</evidence>
<dbReference type="InterPro" id="IPR050361">
    <property type="entry name" value="MPP/UQCRC_Complex"/>
</dbReference>
<gene>
    <name evidence="4" type="ORF">GCM10009867_11510</name>
</gene>
<dbReference type="SUPFAM" id="SSF63411">
    <property type="entry name" value="LuxS/MPP-like metallohydrolase"/>
    <property type="match status" value="2"/>
</dbReference>
<dbReference type="EMBL" id="BAAARN010000001">
    <property type="protein sequence ID" value="GAA2733473.1"/>
    <property type="molecule type" value="Genomic_DNA"/>
</dbReference>
<feature type="compositionally biased region" description="Low complexity" evidence="1">
    <location>
        <begin position="1"/>
        <end position="17"/>
    </location>
</feature>